<gene>
    <name evidence="1" type="ORF">NDI56_03470</name>
</gene>
<protein>
    <submittedName>
        <fullName evidence="1">Uncharacterized protein</fullName>
    </submittedName>
</protein>
<sequence>MNAGYVLRRIAEKWNDPHWVRHNFLAEVVSPLHSLGYGDAGTSVFDHEWDNLLVLDACRADLFEERVDLDRFDEYKRVTSNASNTTPWTQKNFAGEEFGDLVYVTANPVTSKEAPESFHELREVWADHFDPDSVSILPEPVVEEAKDAHADHPDKRLVAHFVQPHMPFVPRPELIFRTHWRPGETTGPAGEDPRNIWHALELGEVTREETWDAYGDTLDFVIDHAVELAEHLPGRSVIMSDHGNMLGERTFPPVRVYGHPPGLRCPELVEVPWAVIDDGTEREFTDEGARSSTTMGEDVVRERLHNLGYVE</sequence>
<dbReference type="Proteomes" id="UP001259659">
    <property type="component" value="Unassembled WGS sequence"/>
</dbReference>
<dbReference type="SUPFAM" id="SSF53649">
    <property type="entry name" value="Alkaline phosphatase-like"/>
    <property type="match status" value="1"/>
</dbReference>
<name>A0ABU2F985_9EURY</name>
<keyword evidence="2" id="KW-1185">Reference proteome</keyword>
<reference evidence="1 2" key="1">
    <citation type="submission" date="2022-06" db="EMBL/GenBank/DDBJ databases">
        <title>Haloarcula sp. a new haloarchaeum isolate from saline soil.</title>
        <authorList>
            <person name="Strakova D."/>
            <person name="Galisteo C."/>
            <person name="Sanchez-Porro C."/>
            <person name="Ventosa A."/>
        </authorList>
    </citation>
    <scope>NUCLEOTIDE SEQUENCE [LARGE SCALE GENOMIC DNA]</scope>
    <source>
        <strain evidence="1 2">S1CR25-12</strain>
    </source>
</reference>
<proteinExistence type="predicted"/>
<dbReference type="RefSeq" id="WP_310918033.1">
    <property type="nucleotide sequence ID" value="NZ_JAMQON010000001.1"/>
</dbReference>
<organism evidence="1 2">
    <name type="scientific">Haloarcula saliterrae</name>
    <dbReference type="NCBI Taxonomy" id="2950534"/>
    <lineage>
        <taxon>Archaea</taxon>
        <taxon>Methanobacteriati</taxon>
        <taxon>Methanobacteriota</taxon>
        <taxon>Stenosarchaea group</taxon>
        <taxon>Halobacteria</taxon>
        <taxon>Halobacteriales</taxon>
        <taxon>Haloarculaceae</taxon>
        <taxon>Haloarcula</taxon>
    </lineage>
</organism>
<evidence type="ECO:0000313" key="1">
    <source>
        <dbReference type="EMBL" id="MDS0258468.1"/>
    </source>
</evidence>
<dbReference type="EMBL" id="JAMQON010000001">
    <property type="protein sequence ID" value="MDS0258468.1"/>
    <property type="molecule type" value="Genomic_DNA"/>
</dbReference>
<evidence type="ECO:0000313" key="2">
    <source>
        <dbReference type="Proteomes" id="UP001259659"/>
    </source>
</evidence>
<dbReference type="Gene3D" id="3.40.720.10">
    <property type="entry name" value="Alkaline Phosphatase, subunit A"/>
    <property type="match status" value="1"/>
</dbReference>
<dbReference type="InterPro" id="IPR017850">
    <property type="entry name" value="Alkaline_phosphatase_core_sf"/>
</dbReference>
<comment type="caution">
    <text evidence="1">The sequence shown here is derived from an EMBL/GenBank/DDBJ whole genome shotgun (WGS) entry which is preliminary data.</text>
</comment>
<accession>A0ABU2F985</accession>